<evidence type="ECO:0000256" key="2">
    <source>
        <dbReference type="ARBA" id="ARBA00022771"/>
    </source>
</evidence>
<keyword evidence="3" id="KW-0862">Zinc</keyword>
<feature type="domain" description="SP-RING-type" evidence="5">
    <location>
        <begin position="299"/>
        <end position="380"/>
    </location>
</feature>
<keyword evidence="2 4" id="KW-0863">Zinc-finger</keyword>
<evidence type="ECO:0000259" key="5">
    <source>
        <dbReference type="PROSITE" id="PS51044"/>
    </source>
</evidence>
<dbReference type="Proteomes" id="UP000046392">
    <property type="component" value="Unplaced"/>
</dbReference>
<proteinExistence type="predicted"/>
<accession>A0A0N5CF30</accession>
<sequence>MSPNNNTATNQLAIKMCKDLILNRFRKIDLYKCLRRINHTASGSRSKLQILLYIILDQHTDDEELVKIILDRGEIMDYGLKTGLEIDDVRMIPALGFESSSGYVEHRDVIDMRRLYFYDDIKRIGGWNYVTVRSIDHNVSLNFKLPSDLCRKLFLGNGSEMSPQMTFLLRCARIHDGNKTIDAPKDDYPVEMELFINNLNVTTLLPREIVYTTSDRKERLSYPTILNEGIKQCREDCERSKYLNVRVEFKRNDNKNNTYAFGIFSSTQKSVQDLCNEVLSREKISIDEFIDDLQEVMPKSGDIELDCTKISLLSSTTLKRIRIPFRGMNCNHIIPDDLEDYLTFNKGSEKWLCNICKSPCTPDDIMVDEFFEKILHKHPKDDEIFLYNEQRLKYKLSKGKEMYLEDLLKEEDEKEMDDVDVIVIDSDDEVNIMTRRSTDLRTSTLMKSLESQKRRSKNVRRSARFTNKTVHLSYKKFLPC</sequence>
<dbReference type="STRING" id="174720.A0A0N5CF30"/>
<keyword evidence="6" id="KW-1185">Reference proteome</keyword>
<protein>
    <submittedName>
        <fullName evidence="7">SP-RING-type domain-containing protein</fullName>
    </submittedName>
</protein>
<dbReference type="InterPro" id="IPR004181">
    <property type="entry name" value="Znf_MIZ"/>
</dbReference>
<dbReference type="PANTHER" id="PTHR10782">
    <property type="entry name" value="ZINC FINGER MIZ DOMAIN-CONTAINING PROTEIN"/>
    <property type="match status" value="1"/>
</dbReference>
<dbReference type="Gene3D" id="3.30.40.10">
    <property type="entry name" value="Zinc/RING finger domain, C3HC4 (zinc finger)"/>
    <property type="match status" value="1"/>
</dbReference>
<name>A0A0N5CF30_STREA</name>
<dbReference type="Pfam" id="PF02891">
    <property type="entry name" value="zf-MIZ"/>
    <property type="match status" value="1"/>
</dbReference>
<dbReference type="WBParaSite" id="SPAL_0001646800.1">
    <property type="protein sequence ID" value="SPAL_0001646800.1"/>
    <property type="gene ID" value="SPAL_0001646800"/>
</dbReference>
<evidence type="ECO:0000256" key="1">
    <source>
        <dbReference type="ARBA" id="ARBA00022723"/>
    </source>
</evidence>
<reference evidence="7" key="1">
    <citation type="submission" date="2017-02" db="UniProtKB">
        <authorList>
            <consortium name="WormBaseParasite"/>
        </authorList>
    </citation>
    <scope>IDENTIFICATION</scope>
</reference>
<dbReference type="PANTHER" id="PTHR10782:SF4">
    <property type="entry name" value="TONALLI, ISOFORM E"/>
    <property type="match status" value="1"/>
</dbReference>
<dbReference type="AlphaFoldDB" id="A0A0N5CF30"/>
<keyword evidence="1" id="KW-0479">Metal-binding</keyword>
<evidence type="ECO:0000313" key="7">
    <source>
        <dbReference type="WBParaSite" id="SPAL_0001646800.1"/>
    </source>
</evidence>
<dbReference type="GO" id="GO:0061665">
    <property type="term" value="F:SUMO ligase activity"/>
    <property type="evidence" value="ECO:0007669"/>
    <property type="project" value="TreeGrafter"/>
</dbReference>
<dbReference type="GO" id="GO:0016925">
    <property type="term" value="P:protein sumoylation"/>
    <property type="evidence" value="ECO:0007669"/>
    <property type="project" value="TreeGrafter"/>
</dbReference>
<dbReference type="InterPro" id="IPR013083">
    <property type="entry name" value="Znf_RING/FYVE/PHD"/>
</dbReference>
<evidence type="ECO:0000313" key="6">
    <source>
        <dbReference type="Proteomes" id="UP000046392"/>
    </source>
</evidence>
<evidence type="ECO:0000256" key="3">
    <source>
        <dbReference type="ARBA" id="ARBA00022833"/>
    </source>
</evidence>
<evidence type="ECO:0000256" key="4">
    <source>
        <dbReference type="PROSITE-ProRule" id="PRU00452"/>
    </source>
</evidence>
<dbReference type="GO" id="GO:0008270">
    <property type="term" value="F:zinc ion binding"/>
    <property type="evidence" value="ECO:0007669"/>
    <property type="project" value="UniProtKB-KW"/>
</dbReference>
<organism evidence="6 7">
    <name type="scientific">Strongyloides papillosus</name>
    <name type="common">Intestinal threadworm</name>
    <dbReference type="NCBI Taxonomy" id="174720"/>
    <lineage>
        <taxon>Eukaryota</taxon>
        <taxon>Metazoa</taxon>
        <taxon>Ecdysozoa</taxon>
        <taxon>Nematoda</taxon>
        <taxon>Chromadorea</taxon>
        <taxon>Rhabditida</taxon>
        <taxon>Tylenchina</taxon>
        <taxon>Panagrolaimomorpha</taxon>
        <taxon>Strongyloidoidea</taxon>
        <taxon>Strongyloididae</taxon>
        <taxon>Strongyloides</taxon>
    </lineage>
</organism>
<dbReference type="PROSITE" id="PS51044">
    <property type="entry name" value="ZF_SP_RING"/>
    <property type="match status" value="1"/>
</dbReference>
<dbReference type="GO" id="GO:0000785">
    <property type="term" value="C:chromatin"/>
    <property type="evidence" value="ECO:0007669"/>
    <property type="project" value="TreeGrafter"/>
</dbReference>